<evidence type="ECO:0000259" key="3">
    <source>
        <dbReference type="SMART" id="SM00822"/>
    </source>
</evidence>
<dbReference type="EMBL" id="SHKL01000001">
    <property type="protein sequence ID" value="RZT84501.1"/>
    <property type="molecule type" value="Genomic_DNA"/>
</dbReference>
<dbReference type="GO" id="GO:0016491">
    <property type="term" value="F:oxidoreductase activity"/>
    <property type="evidence" value="ECO:0007669"/>
    <property type="project" value="UniProtKB-KW"/>
</dbReference>
<evidence type="ECO:0000256" key="1">
    <source>
        <dbReference type="ARBA" id="ARBA00006484"/>
    </source>
</evidence>
<dbReference type="Proteomes" id="UP000291591">
    <property type="component" value="Unassembled WGS sequence"/>
</dbReference>
<accession>A0A4Q7UUK5</accession>
<comment type="caution">
    <text evidence="4">The sequence shown here is derived from an EMBL/GenBank/DDBJ whole genome shotgun (WGS) entry which is preliminary data.</text>
</comment>
<dbReference type="SMART" id="SM00822">
    <property type="entry name" value="PKS_KR"/>
    <property type="match status" value="1"/>
</dbReference>
<proteinExistence type="inferred from homology"/>
<keyword evidence="5" id="KW-1185">Reference proteome</keyword>
<feature type="domain" description="Ketoreductase" evidence="3">
    <location>
        <begin position="7"/>
        <end position="191"/>
    </location>
</feature>
<dbReference type="CDD" id="cd05233">
    <property type="entry name" value="SDR_c"/>
    <property type="match status" value="1"/>
</dbReference>
<comment type="similarity">
    <text evidence="1">Belongs to the short-chain dehydrogenases/reductases (SDR) family.</text>
</comment>
<dbReference type="SUPFAM" id="SSF51735">
    <property type="entry name" value="NAD(P)-binding Rossmann-fold domains"/>
    <property type="match status" value="1"/>
</dbReference>
<dbReference type="OrthoDB" id="7064009at2"/>
<dbReference type="PANTHER" id="PTHR43477">
    <property type="entry name" value="DIHYDROANTICAPSIN 7-DEHYDROGENASE"/>
    <property type="match status" value="1"/>
</dbReference>
<dbReference type="FunFam" id="3.40.50.720:FF:000084">
    <property type="entry name" value="Short-chain dehydrogenase reductase"/>
    <property type="match status" value="1"/>
</dbReference>
<evidence type="ECO:0000313" key="4">
    <source>
        <dbReference type="EMBL" id="RZT84501.1"/>
    </source>
</evidence>
<dbReference type="PANTHER" id="PTHR43477:SF1">
    <property type="entry name" value="DIHYDROANTICAPSIN 7-DEHYDROGENASE"/>
    <property type="match status" value="1"/>
</dbReference>
<name>A0A4Q7UUK5_PSEST</name>
<sequence>MGRLDGKATLVTGAASGIGRAAATMFAREGARVLCADRDPAVADTAAAIRAAGGESFAREADLADPDQARATTEDALERFGRIDVVYACAGIAGAGTAADTDLQTWDRVIAGNLTSKWLSFRWALPSMVEQGSGSVIVQASVGGLRGVPGIFPYAAAKAGCIGMARQAAVDYGPHGIRVNVVAPATVPTPLVRDTYASGGGAGAGMDPDEAMARVASVYPARRLGTEDEVAALALYLASDESRWTTGQTFTVDGGITAALPQPPR</sequence>
<evidence type="ECO:0000313" key="5">
    <source>
        <dbReference type="Proteomes" id="UP000291591"/>
    </source>
</evidence>
<gene>
    <name evidence="4" type="ORF">EV383_1344</name>
</gene>
<organism evidence="4 5">
    <name type="scientific">Pseudonocardia sediminis</name>
    <dbReference type="NCBI Taxonomy" id="1397368"/>
    <lineage>
        <taxon>Bacteria</taxon>
        <taxon>Bacillati</taxon>
        <taxon>Actinomycetota</taxon>
        <taxon>Actinomycetes</taxon>
        <taxon>Pseudonocardiales</taxon>
        <taxon>Pseudonocardiaceae</taxon>
        <taxon>Pseudonocardia</taxon>
    </lineage>
</organism>
<dbReference type="InterPro" id="IPR051122">
    <property type="entry name" value="SDR_DHRS6-like"/>
</dbReference>
<dbReference type="InterPro" id="IPR002347">
    <property type="entry name" value="SDR_fam"/>
</dbReference>
<evidence type="ECO:0000256" key="2">
    <source>
        <dbReference type="ARBA" id="ARBA00023002"/>
    </source>
</evidence>
<dbReference type="AlphaFoldDB" id="A0A4Q7UUK5"/>
<dbReference type="RefSeq" id="WP_130289092.1">
    <property type="nucleotide sequence ID" value="NZ_SHKL01000001.1"/>
</dbReference>
<keyword evidence="2" id="KW-0560">Oxidoreductase</keyword>
<protein>
    <submittedName>
        <fullName evidence="4">NAD(P)-dependent dehydrogenase (Short-subunit alcohol dehydrogenase family)</fullName>
    </submittedName>
</protein>
<reference evidence="4 5" key="1">
    <citation type="submission" date="2019-02" db="EMBL/GenBank/DDBJ databases">
        <title>Sequencing the genomes of 1000 actinobacteria strains.</title>
        <authorList>
            <person name="Klenk H.-P."/>
        </authorList>
    </citation>
    <scope>NUCLEOTIDE SEQUENCE [LARGE SCALE GENOMIC DNA]</scope>
    <source>
        <strain evidence="4 5">DSM 45779</strain>
    </source>
</reference>
<dbReference type="Pfam" id="PF13561">
    <property type="entry name" value="adh_short_C2"/>
    <property type="match status" value="1"/>
</dbReference>
<dbReference type="InterPro" id="IPR036291">
    <property type="entry name" value="NAD(P)-bd_dom_sf"/>
</dbReference>
<dbReference type="InterPro" id="IPR057326">
    <property type="entry name" value="KR_dom"/>
</dbReference>
<dbReference type="Gene3D" id="3.40.50.720">
    <property type="entry name" value="NAD(P)-binding Rossmann-like Domain"/>
    <property type="match status" value="1"/>
</dbReference>
<dbReference type="PRINTS" id="PR00081">
    <property type="entry name" value="GDHRDH"/>
</dbReference>